<reference evidence="1 2" key="1">
    <citation type="submission" date="2019-02" db="EMBL/GenBank/DDBJ databases">
        <title>Paenibacillus sp. nov., isolated from surface-sterilized tissue of Thalictrum simplex L.</title>
        <authorList>
            <person name="Tuo L."/>
        </authorList>
    </citation>
    <scope>NUCLEOTIDE SEQUENCE [LARGE SCALE GENOMIC DNA]</scope>
    <source>
        <strain evidence="1 2">N2SHLJ1</strain>
    </source>
</reference>
<sequence>MLASIRNRIYSDFFLPSRLNEYREMLLTAQNRGYEMHSIRSFWRLIQAGGVRPEQKYFINRHDIDTDLSVTRCMWEIEQELGVPASYYFRLSTLDFELMKEIEAGGSEASYHYEEIASDAKLRGYKSKEAVNVHMGRIQRLFADNLIHLRRSTGLPMEIVASHGDFVNRILGLSNHALLQNKALRESLGIELEVYDDSFMKYVTSRHSDMIYPKFYKPTSPFDAIQGGQHVIYFLSHPRHWRANPKENLLDDINRVWEGVRYKVNL</sequence>
<evidence type="ECO:0000313" key="2">
    <source>
        <dbReference type="Proteomes" id="UP000293142"/>
    </source>
</evidence>
<dbReference type="Proteomes" id="UP000293142">
    <property type="component" value="Unassembled WGS sequence"/>
</dbReference>
<comment type="caution">
    <text evidence="1">The sequence shown here is derived from an EMBL/GenBank/DDBJ whole genome shotgun (WGS) entry which is preliminary data.</text>
</comment>
<dbReference type="AlphaFoldDB" id="A0A4Q9DFQ8"/>
<keyword evidence="2" id="KW-1185">Reference proteome</keyword>
<organism evidence="1 2">
    <name type="scientific">Paenibacillus thalictri</name>
    <dbReference type="NCBI Taxonomy" id="2527873"/>
    <lineage>
        <taxon>Bacteria</taxon>
        <taxon>Bacillati</taxon>
        <taxon>Bacillota</taxon>
        <taxon>Bacilli</taxon>
        <taxon>Bacillales</taxon>
        <taxon>Paenibacillaceae</taxon>
        <taxon>Paenibacillus</taxon>
    </lineage>
</organism>
<dbReference type="EMBL" id="SIRE01000029">
    <property type="protein sequence ID" value="TBL70839.1"/>
    <property type="molecule type" value="Genomic_DNA"/>
</dbReference>
<evidence type="ECO:0000313" key="1">
    <source>
        <dbReference type="EMBL" id="TBL70839.1"/>
    </source>
</evidence>
<accession>A0A4Q9DFQ8</accession>
<dbReference type="OrthoDB" id="3034596at2"/>
<name>A0A4Q9DFQ8_9BACL</name>
<dbReference type="RefSeq" id="WP_131017555.1">
    <property type="nucleotide sequence ID" value="NZ_SIRE01000029.1"/>
</dbReference>
<protein>
    <submittedName>
        <fullName evidence="1">Uncharacterized protein</fullName>
    </submittedName>
</protein>
<gene>
    <name evidence="1" type="ORF">EYB31_31830</name>
</gene>
<proteinExistence type="predicted"/>